<feature type="domain" description="Sialidase" evidence="3">
    <location>
        <begin position="53"/>
        <end position="386"/>
    </location>
</feature>
<feature type="compositionally biased region" description="Polar residues" evidence="1">
    <location>
        <begin position="848"/>
        <end position="863"/>
    </location>
</feature>
<dbReference type="Pfam" id="PF22925">
    <property type="entry name" value="TS_C"/>
    <property type="match status" value="1"/>
</dbReference>
<name>V5CNE6_TRYCR</name>
<feature type="compositionally biased region" description="Acidic residues" evidence="1">
    <location>
        <begin position="793"/>
        <end position="803"/>
    </location>
</feature>
<dbReference type="GO" id="GO:0004308">
    <property type="term" value="F:exo-alpha-sialidase activity"/>
    <property type="evidence" value="ECO:0007669"/>
    <property type="project" value="InterPro"/>
</dbReference>
<protein>
    <submittedName>
        <fullName evidence="5">Trans-sialidase</fullName>
    </submittedName>
</protein>
<gene>
    <name evidence="5" type="ORF">TCDM_12462</name>
</gene>
<accession>V5CNE6</accession>
<evidence type="ECO:0000313" key="6">
    <source>
        <dbReference type="Proteomes" id="UP000017861"/>
    </source>
</evidence>
<dbReference type="InterPro" id="IPR008377">
    <property type="entry name" value="Sialidase_trypan"/>
</dbReference>
<dbReference type="InterPro" id="IPR011040">
    <property type="entry name" value="Sialidase"/>
</dbReference>
<dbReference type="OrthoDB" id="253855at2759"/>
<dbReference type="InterPro" id="IPR036278">
    <property type="entry name" value="Sialidase_sf"/>
</dbReference>
<dbReference type="Pfam" id="PF12429">
    <property type="entry name" value="DUF3676"/>
    <property type="match status" value="1"/>
</dbReference>
<evidence type="ECO:0000259" key="4">
    <source>
        <dbReference type="Pfam" id="PF22925"/>
    </source>
</evidence>
<dbReference type="Pfam" id="PF11052">
    <property type="entry name" value="Tr-sialidase_C"/>
    <property type="match status" value="1"/>
</dbReference>
<feature type="compositionally biased region" description="Low complexity" evidence="1">
    <location>
        <begin position="811"/>
        <end position="821"/>
    </location>
</feature>
<dbReference type="AlphaFoldDB" id="V5CNE6"/>
<evidence type="ECO:0000259" key="2">
    <source>
        <dbReference type="Pfam" id="PF12429"/>
    </source>
</evidence>
<dbReference type="Gene3D" id="2.60.120.200">
    <property type="match status" value="1"/>
</dbReference>
<comment type="caution">
    <text evidence="5">The sequence shown here is derived from an EMBL/GenBank/DDBJ whole genome shotgun (WGS) entry which is preliminary data.</text>
</comment>
<dbReference type="InterPro" id="IPR022144">
    <property type="entry name" value="DUF3676"/>
</dbReference>
<sequence length="991" mass="106374">MICCGSGGATAQADGGSNVRKAVDALREIGWEKLDNWEDVPDAGGKYGSLRGPSLVDLQGHVFAIAEAHCRDGGDCSDVSFTGIASKYLGLNVDADPTEILTADASIFGAYPLKEGSEGINTANGITRPTTLVIEDSVYMLVGNQSHKKQQVEGTNERGLLLVRGTVSGESGTKKIKWNETHVVNPQPRGKSGSLTELIGGGGSGAVMDDGTLVFPMQAKDSGGTSFLLSMSFDPSDKKWKFSQTKPGNGCRDPTLVKWKEDKDDEILFMMAHCAGGYYDVYESTPNGVNWNTSGEPINRVWGNTHNRKGHGVQSGSTTATIGGKEVMLITAPVYPKDDGKGRLHLWVTDKARVYDVGPVSRGEDDAAASSLLMKSENKELISLYEYKKKDGAYNLVAVRLTEKLERIKEVVKKWKDLEMALKTCRSDSSATVDVRKRRMCNGRVPTDGLVGFLSGNFSDNTWRDEYLGVNATVTNGKRTVPNGWTFKGPGAGAVWPVGDMGQTVPYYFANNAFTLLATVTIHEVPQSGSSPVPLMDVRMNDTSSTVLFGLSYTHEKKWLAIPENSGNPEDIGVWEPNETYQVALRMDDSEWTVFVNREAIHSTEYNTSLFNSHRISHFYIGGDNKHQSATGGHVTVTNVMLYKELLFEGELYKLKMSEVTIPSPGVEENPTELAASTHVSVVSESKSEESAASREEFTENDTDEQEEGSDDDLVPSVTSSTAVEGSFISELAITAENSRSDDNAQLSGGETSQQATLHDAKESMQQDSDVQPRELPSTKSTEVADVEKSSESNEEEMPEEEGGTNGGSGDSTSSVGASLSMETTTGPAYGEHQLQKSIELPAENNDVRSTGTGTTDAEQSLSLEVGDGSSERTMNSNSSPTPSRSVSEPASAEDTDNISRTDGAEVSSEDGEEALQTVDTAPANTSTTPGDEAIPSTKGASRHSDNDFFNTSEVADLLSTALNHDGTVHGCVSRVLLLLLPGLWGTAALC</sequence>
<dbReference type="CDD" id="cd15482">
    <property type="entry name" value="Sialidase_non-viral"/>
    <property type="match status" value="1"/>
</dbReference>
<dbReference type="InterPro" id="IPR013320">
    <property type="entry name" value="ConA-like_dom_sf"/>
</dbReference>
<proteinExistence type="predicted"/>
<evidence type="ECO:0000313" key="5">
    <source>
        <dbReference type="EMBL" id="ESS56896.1"/>
    </source>
</evidence>
<feature type="domain" description="DUF3676" evidence="2">
    <location>
        <begin position="678"/>
        <end position="904"/>
    </location>
</feature>
<dbReference type="SUPFAM" id="SSF49899">
    <property type="entry name" value="Concanavalin A-like lectins/glucanases"/>
    <property type="match status" value="1"/>
</dbReference>
<evidence type="ECO:0000259" key="3">
    <source>
        <dbReference type="Pfam" id="PF13859"/>
    </source>
</evidence>
<feature type="compositionally biased region" description="Acidic residues" evidence="1">
    <location>
        <begin position="699"/>
        <end position="714"/>
    </location>
</feature>
<dbReference type="Pfam" id="PF13859">
    <property type="entry name" value="BNR_3"/>
    <property type="match status" value="1"/>
</dbReference>
<organism evidence="5 6">
    <name type="scientific">Trypanosoma cruzi Dm28c</name>
    <dbReference type="NCBI Taxonomy" id="1416333"/>
    <lineage>
        <taxon>Eukaryota</taxon>
        <taxon>Discoba</taxon>
        <taxon>Euglenozoa</taxon>
        <taxon>Kinetoplastea</taxon>
        <taxon>Metakinetoplastina</taxon>
        <taxon>Trypanosomatida</taxon>
        <taxon>Trypanosomatidae</taxon>
        <taxon>Trypanosoma</taxon>
        <taxon>Schizotrypanum</taxon>
    </lineage>
</organism>
<dbReference type="Proteomes" id="UP000017861">
    <property type="component" value="Unassembled WGS sequence"/>
</dbReference>
<dbReference type="SUPFAM" id="SSF50939">
    <property type="entry name" value="Sialidases"/>
    <property type="match status" value="1"/>
</dbReference>
<dbReference type="InterPro" id="IPR021287">
    <property type="entry name" value="Trans-sialidase_CS"/>
</dbReference>
<feature type="compositionally biased region" description="Low complexity" evidence="1">
    <location>
        <begin position="873"/>
        <end position="888"/>
    </location>
</feature>
<dbReference type="PRINTS" id="PR01803">
    <property type="entry name" value="TCSIALIDASE"/>
</dbReference>
<feature type="compositionally biased region" description="Basic and acidic residues" evidence="1">
    <location>
        <begin position="686"/>
        <end position="698"/>
    </location>
</feature>
<dbReference type="Gene3D" id="2.120.10.10">
    <property type="match status" value="1"/>
</dbReference>
<feature type="compositionally biased region" description="Polar residues" evidence="1">
    <location>
        <begin position="918"/>
        <end position="930"/>
    </location>
</feature>
<dbReference type="InterPro" id="IPR055239">
    <property type="entry name" value="TS_C"/>
</dbReference>
<reference evidence="5 6" key="1">
    <citation type="journal article" date="2014" name="Genome Announc.">
        <title>Trypanosoma cruzi Clone Dm28c Draft Genome Sequence.</title>
        <authorList>
            <person name="Grisard E.C."/>
            <person name="Teixeira S.M."/>
            <person name="de Almeida L.G."/>
            <person name="Stoco P.H."/>
            <person name="Gerber A.L."/>
            <person name="Talavera-Lopez C."/>
            <person name="Lima O.C."/>
            <person name="Andersson B."/>
            <person name="de Vasconcelos A.T."/>
        </authorList>
    </citation>
    <scope>NUCLEOTIDE SEQUENCE [LARGE SCALE GENOMIC DNA]</scope>
    <source>
        <strain evidence="5 6">Dm28c</strain>
    </source>
</reference>
<dbReference type="EMBL" id="AYLP01000586">
    <property type="protein sequence ID" value="ESS56896.1"/>
    <property type="molecule type" value="Genomic_DNA"/>
</dbReference>
<feature type="domain" description="Trans-sialidase C-terminal" evidence="4">
    <location>
        <begin position="446"/>
        <end position="647"/>
    </location>
</feature>
<feature type="region of interest" description="Disordered" evidence="1">
    <location>
        <begin position="664"/>
        <end position="723"/>
    </location>
</feature>
<feature type="region of interest" description="Disordered" evidence="1">
    <location>
        <begin position="737"/>
        <end position="946"/>
    </location>
</feature>
<dbReference type="VEuPathDB" id="TriTrypDB:TCDM_12462"/>
<feature type="compositionally biased region" description="Polar residues" evidence="1">
    <location>
        <begin position="744"/>
        <end position="757"/>
    </location>
</feature>
<evidence type="ECO:0000256" key="1">
    <source>
        <dbReference type="SAM" id="MobiDB-lite"/>
    </source>
</evidence>